<gene>
    <name evidence="1" type="ORF">S01H4_38414</name>
</gene>
<comment type="caution">
    <text evidence="1">The sequence shown here is derived from an EMBL/GenBank/DDBJ whole genome shotgun (WGS) entry which is preliminary data.</text>
</comment>
<evidence type="ECO:0000313" key="1">
    <source>
        <dbReference type="EMBL" id="GAH05238.1"/>
    </source>
</evidence>
<dbReference type="AlphaFoldDB" id="X1E9A9"/>
<name>X1E9A9_9ZZZZ</name>
<proteinExistence type="predicted"/>
<dbReference type="Gene3D" id="3.40.50.300">
    <property type="entry name" value="P-loop containing nucleotide triphosphate hydrolases"/>
    <property type="match status" value="1"/>
</dbReference>
<evidence type="ECO:0008006" key="2">
    <source>
        <dbReference type="Google" id="ProtNLM"/>
    </source>
</evidence>
<dbReference type="EMBL" id="BART01020713">
    <property type="protein sequence ID" value="GAH05238.1"/>
    <property type="molecule type" value="Genomic_DNA"/>
</dbReference>
<accession>X1E9A9</accession>
<organism evidence="1">
    <name type="scientific">marine sediment metagenome</name>
    <dbReference type="NCBI Taxonomy" id="412755"/>
    <lineage>
        <taxon>unclassified sequences</taxon>
        <taxon>metagenomes</taxon>
        <taxon>ecological metagenomes</taxon>
    </lineage>
</organism>
<sequence>MERVRYGYYQLSHEESGRIKMIDANRSKEDIFKEIIKIVKRKIKDSVNSI</sequence>
<dbReference type="InterPro" id="IPR027417">
    <property type="entry name" value="P-loop_NTPase"/>
</dbReference>
<reference evidence="1" key="1">
    <citation type="journal article" date="2014" name="Front. Microbiol.">
        <title>High frequency of phylogenetically diverse reductive dehalogenase-homologous genes in deep subseafloor sedimentary metagenomes.</title>
        <authorList>
            <person name="Kawai M."/>
            <person name="Futagami T."/>
            <person name="Toyoda A."/>
            <person name="Takaki Y."/>
            <person name="Nishi S."/>
            <person name="Hori S."/>
            <person name="Arai W."/>
            <person name="Tsubouchi T."/>
            <person name="Morono Y."/>
            <person name="Uchiyama I."/>
            <person name="Ito T."/>
            <person name="Fujiyama A."/>
            <person name="Inagaki F."/>
            <person name="Takami H."/>
        </authorList>
    </citation>
    <scope>NUCLEOTIDE SEQUENCE</scope>
    <source>
        <strain evidence="1">Expedition CK06-06</strain>
    </source>
</reference>
<protein>
    <recommendedName>
        <fullName evidence="2">Thymidylate kinase-like domain-containing protein</fullName>
    </recommendedName>
</protein>